<proteinExistence type="predicted"/>
<comment type="caution">
    <text evidence="1">The sequence shown here is derived from an EMBL/GenBank/DDBJ whole genome shotgun (WGS) entry which is preliminary data.</text>
</comment>
<keyword evidence="2" id="KW-1185">Reference proteome</keyword>
<reference evidence="1 2" key="1">
    <citation type="submission" date="2022-12" db="EMBL/GenBank/DDBJ databases">
        <title>Chromosome-level genome assembly of true bugs.</title>
        <authorList>
            <person name="Ma L."/>
            <person name="Li H."/>
        </authorList>
    </citation>
    <scope>NUCLEOTIDE SEQUENCE [LARGE SCALE GENOMIC DNA]</scope>
    <source>
        <strain evidence="1">Lab_2022b</strain>
    </source>
</reference>
<protein>
    <submittedName>
        <fullName evidence="1">Uncharacterized protein</fullName>
    </submittedName>
</protein>
<dbReference type="EMBL" id="JAPXFL010000011">
    <property type="protein sequence ID" value="KAK9499894.1"/>
    <property type="molecule type" value="Genomic_DNA"/>
</dbReference>
<accession>A0AAW1CMW2</accession>
<dbReference type="AlphaFoldDB" id="A0AAW1CMW2"/>
<evidence type="ECO:0000313" key="2">
    <source>
        <dbReference type="Proteomes" id="UP001461498"/>
    </source>
</evidence>
<sequence length="72" mass="8360">MEPLMNIPTIPNNLLTIRGNLDQTISLVEHDQVDLGQNQILQYTISVCLLHRTCSYPEWDMSAVRQHYVHLQ</sequence>
<dbReference type="Proteomes" id="UP001461498">
    <property type="component" value="Unassembled WGS sequence"/>
</dbReference>
<evidence type="ECO:0000313" key="1">
    <source>
        <dbReference type="EMBL" id="KAK9499894.1"/>
    </source>
</evidence>
<gene>
    <name evidence="1" type="ORF">O3M35_002837</name>
</gene>
<name>A0AAW1CMW2_9HEMI</name>
<organism evidence="1 2">
    <name type="scientific">Rhynocoris fuscipes</name>
    <dbReference type="NCBI Taxonomy" id="488301"/>
    <lineage>
        <taxon>Eukaryota</taxon>
        <taxon>Metazoa</taxon>
        <taxon>Ecdysozoa</taxon>
        <taxon>Arthropoda</taxon>
        <taxon>Hexapoda</taxon>
        <taxon>Insecta</taxon>
        <taxon>Pterygota</taxon>
        <taxon>Neoptera</taxon>
        <taxon>Paraneoptera</taxon>
        <taxon>Hemiptera</taxon>
        <taxon>Heteroptera</taxon>
        <taxon>Panheteroptera</taxon>
        <taxon>Cimicomorpha</taxon>
        <taxon>Reduviidae</taxon>
        <taxon>Harpactorinae</taxon>
        <taxon>Harpactorini</taxon>
        <taxon>Rhynocoris</taxon>
    </lineage>
</organism>